<proteinExistence type="predicted"/>
<reference evidence="2" key="1">
    <citation type="submission" date="2021-03" db="EMBL/GenBank/DDBJ databases">
        <title>Draft genome sequence of rust myrtle Austropuccinia psidii MF-1, a brazilian biotype.</title>
        <authorList>
            <person name="Quecine M.C."/>
            <person name="Pachon D.M.R."/>
            <person name="Bonatelli M.L."/>
            <person name="Correr F.H."/>
            <person name="Franceschini L.M."/>
            <person name="Leite T.F."/>
            <person name="Margarido G.R.A."/>
            <person name="Almeida C.A."/>
            <person name="Ferrarezi J.A."/>
            <person name="Labate C.A."/>
        </authorList>
    </citation>
    <scope>NUCLEOTIDE SEQUENCE</scope>
    <source>
        <strain evidence="2">MF-1</strain>
    </source>
</reference>
<evidence type="ECO:0000313" key="2">
    <source>
        <dbReference type="EMBL" id="MBW0585252.1"/>
    </source>
</evidence>
<evidence type="ECO:0000313" key="3">
    <source>
        <dbReference type="Proteomes" id="UP000765509"/>
    </source>
</evidence>
<sequence>MKGIGFCPGSDSGKYAGVYSRKPGLNPHKIELDNMQWTKLQQYDKLIYSRISNFSKLAANENQSLMEEAKLPKFSQIKWTSSKPKEEFKSFTNVIVTQDEFFNKPHQDLNYLNAWNYGIFSFLSKKDFHSLSTIFTPSGNGLHFPKLKMDIDFSKQPGIIESLWKTSTMGHHKKKPHPEIISHD</sequence>
<dbReference type="AlphaFoldDB" id="A0A9Q3KQL3"/>
<name>A0A9Q3KQL3_9BASI</name>
<dbReference type="InterPro" id="IPR046798">
    <property type="entry name" value="2OG-FeII_Oxy_6"/>
</dbReference>
<accession>A0A9Q3KQL3</accession>
<dbReference type="Pfam" id="PF20515">
    <property type="entry name" value="2OG-FeII_Oxy_6"/>
    <property type="match status" value="1"/>
</dbReference>
<dbReference type="EMBL" id="AVOT02120364">
    <property type="protein sequence ID" value="MBW0585252.1"/>
    <property type="molecule type" value="Genomic_DNA"/>
</dbReference>
<dbReference type="OrthoDB" id="3132747at2759"/>
<comment type="caution">
    <text evidence="2">The sequence shown here is derived from an EMBL/GenBank/DDBJ whole genome shotgun (WGS) entry which is preliminary data.</text>
</comment>
<gene>
    <name evidence="2" type="ORF">O181_124967</name>
</gene>
<evidence type="ECO:0000259" key="1">
    <source>
        <dbReference type="Pfam" id="PF20515"/>
    </source>
</evidence>
<dbReference type="Proteomes" id="UP000765509">
    <property type="component" value="Unassembled WGS sequence"/>
</dbReference>
<keyword evidence="3" id="KW-1185">Reference proteome</keyword>
<feature type="domain" description="Tet-like 2OG-Fe(II) oxygenase" evidence="1">
    <location>
        <begin position="1"/>
        <end position="172"/>
    </location>
</feature>
<organism evidence="2 3">
    <name type="scientific">Austropuccinia psidii MF-1</name>
    <dbReference type="NCBI Taxonomy" id="1389203"/>
    <lineage>
        <taxon>Eukaryota</taxon>
        <taxon>Fungi</taxon>
        <taxon>Dikarya</taxon>
        <taxon>Basidiomycota</taxon>
        <taxon>Pucciniomycotina</taxon>
        <taxon>Pucciniomycetes</taxon>
        <taxon>Pucciniales</taxon>
        <taxon>Sphaerophragmiaceae</taxon>
        <taxon>Austropuccinia</taxon>
    </lineage>
</organism>
<protein>
    <recommendedName>
        <fullName evidence="1">Tet-like 2OG-Fe(II) oxygenase domain-containing protein</fullName>
    </recommendedName>
</protein>